<dbReference type="AlphaFoldDB" id="A0AAV1ZUH4"/>
<accession>A0AAV1ZUH4</accession>
<sequence length="549" mass="61236">MAGICGADAMMYILPMLLGRTYDFRQDTVGIDIFAQKYIEDAVKNPIDNRVVSSDYLTIEHASEKRNFLDISGELGIKISSGMLDIKGAGEYLKDVSNSEERIEILIKLTFNSEIWKLSPDAKPLQFWEFLDPKSVGTHVVTQITWGGQIYASVNFISLKSEYVQDIKAEVMGSIGKSGAFNASAQGEMKKLAKKLSNKAKIEITYYATVPLNGVPTTIEGLSELVSKFKEQVESVNNGRGVALCVEFRALKDYNDKFRFLKNKVLHDSMENFNNLFDNLRQARFLLTNLVKSLPQGVSKEYFEKVVDFSGRLTKTIRVFYDVIGNLDIEAGSEQLSPALNAFDENSKFTTDQRYTREIKQIIKENVKIEDPNPPRSVYVHWGKKTCGNKASNPLYTGYMTSFLEVGIGAGTNYLCLPEKPDLNTDSDAVGLNARTTKLGAVRYMSMSMFKGQGKSIEDKVTPCVVCETPNRPTVKMFPSVNICPGDWVPEYSGYIVGNFHGKLRSEFTCVDQDPDVYNITTKAKGEPNILPVKVETSKNSIPCAVCSK</sequence>
<dbReference type="GO" id="GO:0005615">
    <property type="term" value="C:extracellular space"/>
    <property type="evidence" value="ECO:0007669"/>
    <property type="project" value="TreeGrafter"/>
</dbReference>
<keyword evidence="2" id="KW-1185">Reference proteome</keyword>
<evidence type="ECO:0000313" key="1">
    <source>
        <dbReference type="EMBL" id="CAL1275485.1"/>
    </source>
</evidence>
<comment type="caution">
    <text evidence="1">The sequence shown here is derived from an EMBL/GenBank/DDBJ whole genome shotgun (WGS) entry which is preliminary data.</text>
</comment>
<organism evidence="1 2">
    <name type="scientific">Larinioides sclopetarius</name>
    <dbReference type="NCBI Taxonomy" id="280406"/>
    <lineage>
        <taxon>Eukaryota</taxon>
        <taxon>Metazoa</taxon>
        <taxon>Ecdysozoa</taxon>
        <taxon>Arthropoda</taxon>
        <taxon>Chelicerata</taxon>
        <taxon>Arachnida</taxon>
        <taxon>Araneae</taxon>
        <taxon>Araneomorphae</taxon>
        <taxon>Entelegynae</taxon>
        <taxon>Araneoidea</taxon>
        <taxon>Araneidae</taxon>
        <taxon>Larinioides</taxon>
    </lineage>
</organism>
<evidence type="ECO:0000313" key="2">
    <source>
        <dbReference type="Proteomes" id="UP001497382"/>
    </source>
</evidence>
<dbReference type="EMBL" id="CAXIEN010000085">
    <property type="protein sequence ID" value="CAL1275485.1"/>
    <property type="molecule type" value="Genomic_DNA"/>
</dbReference>
<dbReference type="InterPro" id="IPR051077">
    <property type="entry name" value="Ca-dependent_lectin"/>
</dbReference>
<name>A0AAV1ZUH4_9ARAC</name>
<dbReference type="PANTHER" id="PTHR24024:SF18">
    <property type="entry name" value="SHORT-CHAIN COLLAGEN C4-LIKE"/>
    <property type="match status" value="1"/>
</dbReference>
<reference evidence="1 2" key="1">
    <citation type="submission" date="2024-04" db="EMBL/GenBank/DDBJ databases">
        <authorList>
            <person name="Rising A."/>
            <person name="Reimegard J."/>
            <person name="Sonavane S."/>
            <person name="Akerstrom W."/>
            <person name="Nylinder S."/>
            <person name="Hedman E."/>
            <person name="Kallberg Y."/>
        </authorList>
    </citation>
    <scope>NUCLEOTIDE SEQUENCE [LARGE SCALE GENOMIC DNA]</scope>
</reference>
<gene>
    <name evidence="1" type="ORF">LARSCL_LOCUS8095</name>
</gene>
<dbReference type="Proteomes" id="UP001497382">
    <property type="component" value="Unassembled WGS sequence"/>
</dbReference>
<proteinExistence type="predicted"/>
<dbReference type="PANTHER" id="PTHR24024">
    <property type="entry name" value="PULMONARY SURFACTANT-ASSOCIATED PROTEIN A"/>
    <property type="match status" value="1"/>
</dbReference>
<protein>
    <submittedName>
        <fullName evidence="1">Uncharacterized protein</fullName>
    </submittedName>
</protein>